<feature type="domain" description="Ferritin-like diiron" evidence="7">
    <location>
        <begin position="49"/>
        <end position="198"/>
    </location>
</feature>
<comment type="function">
    <text evidence="5">Stores iron in a soluble, non-toxic, readily available form. Important for iron homeostasis. Iron is taken up in the ferrous form and deposited as ferric hydroxides after oxidation.</text>
</comment>
<dbReference type="InterPro" id="IPR008331">
    <property type="entry name" value="Ferritin_DPS_dom"/>
</dbReference>
<dbReference type="Proteomes" id="UP001176940">
    <property type="component" value="Unassembled WGS sequence"/>
</dbReference>
<keyword evidence="2 5" id="KW-0409">Iron storage</keyword>
<organism evidence="8 9">
    <name type="scientific">Ranitomeya imitator</name>
    <name type="common">mimic poison frog</name>
    <dbReference type="NCBI Taxonomy" id="111125"/>
    <lineage>
        <taxon>Eukaryota</taxon>
        <taxon>Metazoa</taxon>
        <taxon>Chordata</taxon>
        <taxon>Craniata</taxon>
        <taxon>Vertebrata</taxon>
        <taxon>Euteleostomi</taxon>
        <taxon>Amphibia</taxon>
        <taxon>Batrachia</taxon>
        <taxon>Anura</taxon>
        <taxon>Neobatrachia</taxon>
        <taxon>Hyloidea</taxon>
        <taxon>Dendrobatidae</taxon>
        <taxon>Dendrobatinae</taxon>
        <taxon>Ranitomeya</taxon>
    </lineage>
</organism>
<evidence type="ECO:0000256" key="6">
    <source>
        <dbReference type="SAM" id="Phobius"/>
    </source>
</evidence>
<evidence type="ECO:0000256" key="5">
    <source>
        <dbReference type="RuleBase" id="RU361145"/>
    </source>
</evidence>
<proteinExistence type="inferred from homology"/>
<keyword evidence="4 5" id="KW-0408">Iron</keyword>
<feature type="transmembrane region" description="Helical" evidence="6">
    <location>
        <begin position="9"/>
        <end position="28"/>
    </location>
</feature>
<keyword evidence="6" id="KW-0812">Transmembrane</keyword>
<dbReference type="PROSITE" id="PS00204">
    <property type="entry name" value="FERRITIN_2"/>
    <property type="match status" value="1"/>
</dbReference>
<evidence type="ECO:0000313" key="9">
    <source>
        <dbReference type="Proteomes" id="UP001176940"/>
    </source>
</evidence>
<dbReference type="PANTHER" id="PTHR11431:SF106">
    <property type="entry name" value="FERRITIN"/>
    <property type="match status" value="1"/>
</dbReference>
<dbReference type="InterPro" id="IPR001519">
    <property type="entry name" value="Ferritin"/>
</dbReference>
<gene>
    <name evidence="8" type="ORF">RIMI_LOCUS3557592</name>
</gene>
<evidence type="ECO:0000256" key="1">
    <source>
        <dbReference type="ARBA" id="ARBA00007513"/>
    </source>
</evidence>
<keyword evidence="3 5" id="KW-0479">Metal-binding</keyword>
<name>A0ABN9KYN4_9NEOB</name>
<dbReference type="Pfam" id="PF00210">
    <property type="entry name" value="Ferritin"/>
    <property type="match status" value="1"/>
</dbReference>
<dbReference type="InterPro" id="IPR009040">
    <property type="entry name" value="Ferritin-like_diiron"/>
</dbReference>
<evidence type="ECO:0000256" key="3">
    <source>
        <dbReference type="ARBA" id="ARBA00022723"/>
    </source>
</evidence>
<dbReference type="InterPro" id="IPR014034">
    <property type="entry name" value="Ferritin_CS"/>
</dbReference>
<dbReference type="PROSITE" id="PS00540">
    <property type="entry name" value="FERRITIN_1"/>
    <property type="match status" value="1"/>
</dbReference>
<evidence type="ECO:0000256" key="2">
    <source>
        <dbReference type="ARBA" id="ARBA00022434"/>
    </source>
</evidence>
<accession>A0ABN9KYN4</accession>
<evidence type="ECO:0000259" key="7">
    <source>
        <dbReference type="PROSITE" id="PS50905"/>
    </source>
</evidence>
<sequence>MDHLRQHCIWLHSFPMGFVALAVIWQMWVPYLPTFEEGNEIIMESQIRHNFHQDCEAGLNRTVNLKYHSSYIYLSMASYFDRDDVALANFSKFFHERSEEEKEHAEKLIKYQNQRGGRVFLQSIEKPEKDDWTNGLEALQTALKLEKTVNQALLDLHRVAGDKNDPHMTDYLESPFLSESLETIKKLGDHITSLKKLWSSHPGMAEYLFNKHSLS</sequence>
<keyword evidence="9" id="KW-1185">Reference proteome</keyword>
<protein>
    <recommendedName>
        <fullName evidence="5">Ferritin</fullName>
    </recommendedName>
</protein>
<keyword evidence="6" id="KW-0472">Membrane</keyword>
<dbReference type="EMBL" id="CAUEEQ010005402">
    <property type="protein sequence ID" value="CAJ0928762.1"/>
    <property type="molecule type" value="Genomic_DNA"/>
</dbReference>
<dbReference type="SUPFAM" id="SSF47240">
    <property type="entry name" value="Ferritin-like"/>
    <property type="match status" value="1"/>
</dbReference>
<dbReference type="InterPro" id="IPR012347">
    <property type="entry name" value="Ferritin-like"/>
</dbReference>
<dbReference type="Gene3D" id="1.20.1260.10">
    <property type="match status" value="1"/>
</dbReference>
<comment type="caution">
    <text evidence="8">The sequence shown here is derived from an EMBL/GenBank/DDBJ whole genome shotgun (WGS) entry which is preliminary data.</text>
</comment>
<evidence type="ECO:0000313" key="8">
    <source>
        <dbReference type="EMBL" id="CAJ0928762.1"/>
    </source>
</evidence>
<keyword evidence="6" id="KW-1133">Transmembrane helix</keyword>
<dbReference type="InterPro" id="IPR009078">
    <property type="entry name" value="Ferritin-like_SF"/>
</dbReference>
<dbReference type="CDD" id="cd01056">
    <property type="entry name" value="Euk_Ferritin"/>
    <property type="match status" value="1"/>
</dbReference>
<dbReference type="PANTHER" id="PTHR11431">
    <property type="entry name" value="FERRITIN"/>
    <property type="match status" value="1"/>
</dbReference>
<reference evidence="8" key="1">
    <citation type="submission" date="2023-07" db="EMBL/GenBank/DDBJ databases">
        <authorList>
            <person name="Stuckert A."/>
        </authorList>
    </citation>
    <scope>NUCLEOTIDE SEQUENCE</scope>
</reference>
<comment type="similarity">
    <text evidence="1 5">Belongs to the ferritin family.</text>
</comment>
<dbReference type="PROSITE" id="PS50905">
    <property type="entry name" value="FERRITIN_LIKE"/>
    <property type="match status" value="1"/>
</dbReference>
<evidence type="ECO:0000256" key="4">
    <source>
        <dbReference type="ARBA" id="ARBA00023004"/>
    </source>
</evidence>